<dbReference type="GO" id="GO:0031177">
    <property type="term" value="F:phosphopantetheine binding"/>
    <property type="evidence" value="ECO:0007669"/>
    <property type="project" value="InterPro"/>
</dbReference>
<feature type="domain" description="Carrier" evidence="5">
    <location>
        <begin position="1810"/>
        <end position="1885"/>
    </location>
</feature>
<dbReference type="GO" id="GO:0004315">
    <property type="term" value="F:3-oxoacyl-[acyl-carrier-protein] synthase activity"/>
    <property type="evidence" value="ECO:0007669"/>
    <property type="project" value="InterPro"/>
</dbReference>
<dbReference type="GO" id="GO:0005737">
    <property type="term" value="C:cytoplasm"/>
    <property type="evidence" value="ECO:0007669"/>
    <property type="project" value="TreeGrafter"/>
</dbReference>
<dbReference type="Pfam" id="PF02353">
    <property type="entry name" value="CMAS"/>
    <property type="match status" value="1"/>
</dbReference>
<dbReference type="FunFam" id="3.40.47.10:FF:000019">
    <property type="entry name" value="Polyketide synthase type I"/>
    <property type="match status" value="1"/>
</dbReference>
<dbReference type="GO" id="GO:0006633">
    <property type="term" value="P:fatty acid biosynthetic process"/>
    <property type="evidence" value="ECO:0007669"/>
    <property type="project" value="InterPro"/>
</dbReference>
<proteinExistence type="predicted"/>
<evidence type="ECO:0000256" key="4">
    <source>
        <dbReference type="SAM" id="MobiDB-lite"/>
    </source>
</evidence>
<dbReference type="FunFam" id="3.40.366.10:FF:000002">
    <property type="entry name" value="Probable polyketide synthase 2"/>
    <property type="match status" value="1"/>
</dbReference>
<dbReference type="InterPro" id="IPR029063">
    <property type="entry name" value="SAM-dependent_MTases_sf"/>
</dbReference>
<dbReference type="SMART" id="SM00822">
    <property type="entry name" value="PKS_KR"/>
    <property type="match status" value="1"/>
</dbReference>
<dbReference type="InterPro" id="IPR013968">
    <property type="entry name" value="PKS_KR"/>
</dbReference>
<accession>A0AA43H0H0</accession>
<dbReference type="Pfam" id="PF22621">
    <property type="entry name" value="CurL-like_PKS_C"/>
    <property type="match status" value="1"/>
</dbReference>
<dbReference type="SMART" id="SM01294">
    <property type="entry name" value="PKS_PP_betabranch"/>
    <property type="match status" value="1"/>
</dbReference>
<keyword evidence="3" id="KW-0808">Transferase</keyword>
<dbReference type="CDD" id="cd08955">
    <property type="entry name" value="KR_2_FAS_SDR_x"/>
    <property type="match status" value="1"/>
</dbReference>
<dbReference type="SUPFAM" id="SSF55048">
    <property type="entry name" value="Probable ACP-binding domain of malonyl-CoA ACP transacylase"/>
    <property type="match status" value="1"/>
</dbReference>
<dbReference type="EMBL" id="JANQDL010000097">
    <property type="protein sequence ID" value="MDH6064915.1"/>
    <property type="molecule type" value="Genomic_DNA"/>
</dbReference>
<dbReference type="InterPro" id="IPR016035">
    <property type="entry name" value="Acyl_Trfase/lysoPLipase"/>
</dbReference>
<dbReference type="InterPro" id="IPR020806">
    <property type="entry name" value="PKS_PP-bd"/>
</dbReference>
<dbReference type="InterPro" id="IPR057326">
    <property type="entry name" value="KR_dom"/>
</dbReference>
<dbReference type="Gene3D" id="1.10.1200.10">
    <property type="entry name" value="ACP-like"/>
    <property type="match status" value="1"/>
</dbReference>
<evidence type="ECO:0000256" key="1">
    <source>
        <dbReference type="ARBA" id="ARBA00022450"/>
    </source>
</evidence>
<dbReference type="RefSeq" id="WP_280700881.1">
    <property type="nucleotide sequence ID" value="NZ_JANQDL010000097.1"/>
</dbReference>
<dbReference type="InterPro" id="IPR009081">
    <property type="entry name" value="PP-bd_ACP"/>
</dbReference>
<evidence type="ECO:0000256" key="3">
    <source>
        <dbReference type="ARBA" id="ARBA00022679"/>
    </source>
</evidence>
<dbReference type="InterPro" id="IPR018201">
    <property type="entry name" value="Ketoacyl_synth_AS"/>
</dbReference>
<dbReference type="InterPro" id="IPR020803">
    <property type="entry name" value="MeTfrase_dom"/>
</dbReference>
<dbReference type="SUPFAM" id="SSF51735">
    <property type="entry name" value="NAD(P)-binding Rossmann-fold domains"/>
    <property type="match status" value="2"/>
</dbReference>
<evidence type="ECO:0000256" key="2">
    <source>
        <dbReference type="ARBA" id="ARBA00022553"/>
    </source>
</evidence>
<dbReference type="Pfam" id="PF00698">
    <property type="entry name" value="Acyl_transf_1"/>
    <property type="match status" value="1"/>
</dbReference>
<evidence type="ECO:0000259" key="5">
    <source>
        <dbReference type="PROSITE" id="PS50075"/>
    </source>
</evidence>
<dbReference type="InterPro" id="IPR001227">
    <property type="entry name" value="Ac_transferase_dom_sf"/>
</dbReference>
<dbReference type="PROSITE" id="PS52004">
    <property type="entry name" value="KS3_2"/>
    <property type="match status" value="1"/>
</dbReference>
<dbReference type="Pfam" id="PF00550">
    <property type="entry name" value="PP-binding"/>
    <property type="match status" value="1"/>
</dbReference>
<feature type="region of interest" description="Disordered" evidence="4">
    <location>
        <begin position="1895"/>
        <end position="1920"/>
    </location>
</feature>
<dbReference type="InterPro" id="IPR014043">
    <property type="entry name" value="Acyl_transferase_dom"/>
</dbReference>
<dbReference type="CDD" id="cd02440">
    <property type="entry name" value="AdoMet_MTases"/>
    <property type="match status" value="1"/>
</dbReference>
<dbReference type="Proteomes" id="UP001159370">
    <property type="component" value="Unassembled WGS sequence"/>
</dbReference>
<dbReference type="SUPFAM" id="SSF53335">
    <property type="entry name" value="S-adenosyl-L-methionine-dependent methyltransferases"/>
    <property type="match status" value="1"/>
</dbReference>
<dbReference type="SMART" id="SM00827">
    <property type="entry name" value="PKS_AT"/>
    <property type="match status" value="1"/>
</dbReference>
<dbReference type="InterPro" id="IPR050091">
    <property type="entry name" value="PKS_NRPS_Biosynth_Enz"/>
</dbReference>
<feature type="domain" description="Ketosynthase family 3 (KS3)" evidence="6">
    <location>
        <begin position="36"/>
        <end position="463"/>
    </location>
</feature>
<dbReference type="GO" id="GO:0071770">
    <property type="term" value="P:DIM/DIP cell wall layer assembly"/>
    <property type="evidence" value="ECO:0007669"/>
    <property type="project" value="TreeGrafter"/>
</dbReference>
<dbReference type="InterPro" id="IPR036736">
    <property type="entry name" value="ACP-like_sf"/>
</dbReference>
<dbReference type="Pfam" id="PF02801">
    <property type="entry name" value="Ketoacyl-synt_C"/>
    <property type="match status" value="1"/>
</dbReference>
<protein>
    <submittedName>
        <fullName evidence="7">Type I polyketide synthase</fullName>
    </submittedName>
</protein>
<comment type="caution">
    <text evidence="7">The sequence shown here is derived from an EMBL/GenBank/DDBJ whole genome shotgun (WGS) entry which is preliminary data.</text>
</comment>
<keyword evidence="2" id="KW-0597">Phosphoprotein</keyword>
<dbReference type="SUPFAM" id="SSF52151">
    <property type="entry name" value="FabD/lysophospholipase-like"/>
    <property type="match status" value="1"/>
</dbReference>
<dbReference type="SMART" id="SM00825">
    <property type="entry name" value="PKS_KS"/>
    <property type="match status" value="1"/>
</dbReference>
<dbReference type="InterPro" id="IPR014030">
    <property type="entry name" value="Ketoacyl_synth_N"/>
</dbReference>
<gene>
    <name evidence="7" type="ORF">NWP23_14375</name>
</gene>
<dbReference type="Gene3D" id="3.40.50.150">
    <property type="entry name" value="Vaccinia Virus protein VP39"/>
    <property type="match status" value="1"/>
</dbReference>
<dbReference type="Pfam" id="PF08659">
    <property type="entry name" value="KR"/>
    <property type="match status" value="1"/>
</dbReference>
<dbReference type="PANTHER" id="PTHR43775">
    <property type="entry name" value="FATTY ACID SYNTHASE"/>
    <property type="match status" value="1"/>
</dbReference>
<dbReference type="Pfam" id="PF00109">
    <property type="entry name" value="ketoacyl-synt"/>
    <property type="match status" value="1"/>
</dbReference>
<dbReference type="InterPro" id="IPR016036">
    <property type="entry name" value="Malonyl_transacylase_ACP-bd"/>
</dbReference>
<dbReference type="SMART" id="SM00823">
    <property type="entry name" value="PKS_PP"/>
    <property type="match status" value="1"/>
</dbReference>
<dbReference type="CDD" id="cd00833">
    <property type="entry name" value="PKS"/>
    <property type="match status" value="1"/>
</dbReference>
<dbReference type="InterPro" id="IPR020841">
    <property type="entry name" value="PKS_Beta-ketoAc_synthase_dom"/>
</dbReference>
<dbReference type="SUPFAM" id="SSF53901">
    <property type="entry name" value="Thiolase-like"/>
    <property type="match status" value="1"/>
</dbReference>
<dbReference type="GO" id="GO:0004312">
    <property type="term" value="F:fatty acid synthase activity"/>
    <property type="evidence" value="ECO:0007669"/>
    <property type="project" value="TreeGrafter"/>
</dbReference>
<reference evidence="7 8" key="1">
    <citation type="journal article" date="2023" name="J. Phycol.">
        <title>Chrysosporum ovalisporum is synonymous with the true-branching cyanobacterium Umezakia natans (Nostocales/Aphanizomenonaceae).</title>
        <authorList>
            <person name="McGregor G.B."/>
            <person name="Sendall B.C."/>
            <person name="Niiyama Y."/>
            <person name="Tuji A."/>
            <person name="Willis A."/>
        </authorList>
    </citation>
    <scope>NUCLEOTIDE SEQUENCE [LARGE SCALE GENOMIC DNA]</scope>
    <source>
        <strain evidence="7 8">FSS-62</strain>
    </source>
</reference>
<dbReference type="SMART" id="SM00828">
    <property type="entry name" value="PKS_MT"/>
    <property type="match status" value="1"/>
</dbReference>
<dbReference type="InterPro" id="IPR036291">
    <property type="entry name" value="NAD(P)-bd_dom_sf"/>
</dbReference>
<dbReference type="Gene3D" id="3.40.50.720">
    <property type="entry name" value="NAD(P)-binding Rossmann-like Domain"/>
    <property type="match status" value="1"/>
</dbReference>
<dbReference type="Gene3D" id="3.40.366.10">
    <property type="entry name" value="Malonyl-Coenzyme A Acyl Carrier Protein, domain 2"/>
    <property type="match status" value="1"/>
</dbReference>
<sequence>MTINSETEPQIVSSQQVLQTIKEMRNRLESLNKEKSEPIAIIGLGCRFPGNANDPSSFWRLLHEGIDAVREIPSGRWNVDKYYDPNPGAIGKTYTKQGGFIEQVDQFDPLFFGISPREAVTLDPQQRLLLEVTWEALENAGQTPTKLKNTQTGVYVGICTDDYAQRFLNLEKLSLVDSHSGTGNARSMAVGRISHFLGLQGPNIQLDTACSSSLLTVHLACQSLRTKECNLALAGGVNLILWPASTIGRCQLKALAPDGRCKTFDVTADGYGQGEGCGIVVLKRLSDAIADGDTILALIRGSSVNHDGPSSGLTVPNKIAQKEVIQQALQNARVEAHQVSYVEAHGTGTSLGDPIELEALAAVYGKNRPINQPLVVGSVKTNFGHLEAAAGISGLIKLVLSLQNQEIPPHLHLNKPNPHIPWHQLPIVVPTSATPWNVGSQPRIAGISAFGISGTNVHMILEEAPKPACAEKSLERELHILSLSARTGKALEELVINYTHHLESYPELELADICHTGNTGRSHFHHRLALISSNKSELITKLKDFTAGQEVPGLFSSQVSNNTSSPKVAFLFTGQGSQYVNMGLQLYQTQPTFRQILDKCDEILGRYLEQPLLSVLYPQLTASVDNSSLLDQTAYTQPALFALEYALAKLWQSWGINPDVVMGHSVGEYVAATIAGVFSLEDGLKLIATRGRLMQQLPTGGEMVSVLASESQVREVIASYTDKVAIAAINGPDSIVISGAGAVIQEICSSLGQMGIKTKPLQVSHAFHSPLMEPMLAEFETVVKEVTYNQPLISIISNVTGQQGTENITTAEYWLQHITQPVHFSASMQTLHREGYKLFLEIGPKPILLGMGRQCLPEDTISTWLPSLRPPQGDWQQLLSSLGQLYTKGVAIDWLGFDHDYLRRKVLLPTYPFQRQRYWWDMEETESKPEDKNVSTPIVELLNQGASDGLAKELELAGELTAQERQLLPKLLGLLVKRQQNYLEFKGGIVHEYYNAVAILGQEQAGNQADARSDSAFLTFGLFPEKVPGFSWIKCLTEPNQEQSRQMIVESQKDLRKLLFAQVDFSSCQKVLDFGCGYASDLIQLAQKYEHLQLNGYTISSEQAKLGSIKVDEKQLQERVKIFNRDSAKDEFPDDYDLVFGFEVAHHILNKKSLFTNIGNHLNQQGYLVLADFISNSDFAIDHQETSSYFITKSEWVELLSENHLQLVAAIDVSPEISNFLYDPDFEERLEELYQRNRDENVKAGFKSYYQLGKVLSKGIASYVLLTAQKQQQLSKEQIAEWNQKVLAQLLSYSEVTPQRWLYELEWQPQKHSITRVQTTGNWLVFVEPGALAEELVKKLGAGCTLVSPGLNYQQIGKKHYQLNPTAPEEFKRLITEISAENSQLQGIVHLWSLLTTNSQLETAMEYGCASLLHLVQALVQTEQKQVVPLWVVTQGAMSVGGDIETVEVQQTPVWGLGRVVALEHPELQCRLIDLEPNTEAEDLAKLLHQELMSQQEENQIAYRQGEGLVARLVRRPQQTSTEEEQEFTIISEGSYLITGGLGALGLQLAKWLAGKGAKHLVLTGRRKPSETAQQTITQIEQAGVEVSLVLGDVAVKEDAARIVEQIKTSLPPLRGVIHAAGVLDDGVLQQMSWQRFTKVMAPKIQGGWHLHHLTQDLSLDFFVCFSSAASLLGSTGQGNYAAANAFLDGLAHYRRWLGLPGLSINWGAWGQGGMAARLADQFQNRIRSLGMSSIPPAQGLQILDQLLAQSATLVGVFPVNWPQFVSQLPDGMKMPVLEAFIDFQSVAKEGKTNELLAKLKVSKSSDRPEMMVNYLQSVVGKLLGFPDSDTLDPQLGFFDMGMDSLLALELRNLLQSNLDCSVSSTILFEYSNIESLAEYIITEVLATKLEMTVDSSDNSKPQPPAVVPQDKAAISPDPGTDAIAEKFKQIQNLLNKDI</sequence>
<dbReference type="PROSITE" id="PS50075">
    <property type="entry name" value="CARRIER"/>
    <property type="match status" value="1"/>
</dbReference>
<dbReference type="SUPFAM" id="SSF47336">
    <property type="entry name" value="ACP-like"/>
    <property type="match status" value="1"/>
</dbReference>
<dbReference type="Gene3D" id="3.40.47.10">
    <property type="match status" value="1"/>
</dbReference>
<evidence type="ECO:0000313" key="8">
    <source>
        <dbReference type="Proteomes" id="UP001159370"/>
    </source>
</evidence>
<dbReference type="Pfam" id="PF21394">
    <property type="entry name" value="Beta-ketacyl_N"/>
    <property type="match status" value="1"/>
</dbReference>
<organism evidence="7 8">
    <name type="scientific">Umezakia ovalisporum FSS-62</name>
    <dbReference type="NCBI Taxonomy" id="2971776"/>
    <lineage>
        <taxon>Bacteria</taxon>
        <taxon>Bacillati</taxon>
        <taxon>Cyanobacteriota</taxon>
        <taxon>Cyanophyceae</taxon>
        <taxon>Nostocales</taxon>
        <taxon>Nodulariaceae</taxon>
        <taxon>Umezakia</taxon>
    </lineage>
</organism>
<name>A0AA43H0H0_9CYAN</name>
<dbReference type="InterPro" id="IPR049490">
    <property type="entry name" value="C883_1060-like_KR_N"/>
</dbReference>
<evidence type="ECO:0000313" key="7">
    <source>
        <dbReference type="EMBL" id="MDH6064915.1"/>
    </source>
</evidence>
<evidence type="ECO:0000259" key="6">
    <source>
        <dbReference type="PROSITE" id="PS52004"/>
    </source>
</evidence>
<dbReference type="PROSITE" id="PS00606">
    <property type="entry name" value="KS3_1"/>
    <property type="match status" value="1"/>
</dbReference>
<dbReference type="InterPro" id="IPR006162">
    <property type="entry name" value="Ppantetheine_attach_site"/>
</dbReference>
<dbReference type="GO" id="GO:0005886">
    <property type="term" value="C:plasma membrane"/>
    <property type="evidence" value="ECO:0007669"/>
    <property type="project" value="TreeGrafter"/>
</dbReference>
<dbReference type="InterPro" id="IPR016039">
    <property type="entry name" value="Thiolase-like"/>
</dbReference>
<dbReference type="PANTHER" id="PTHR43775:SF37">
    <property type="entry name" value="SI:DKEY-61P9.11"/>
    <property type="match status" value="1"/>
</dbReference>
<dbReference type="PROSITE" id="PS00012">
    <property type="entry name" value="PHOSPHOPANTETHEINE"/>
    <property type="match status" value="1"/>
</dbReference>
<dbReference type="Gene3D" id="3.30.70.3290">
    <property type="match status" value="1"/>
</dbReference>
<keyword evidence="1" id="KW-0596">Phosphopantetheine</keyword>
<dbReference type="InterPro" id="IPR014031">
    <property type="entry name" value="Ketoacyl_synth_C"/>
</dbReference>